<keyword evidence="4" id="KW-0804">Transcription</keyword>
<dbReference type="SUPFAM" id="SSF52172">
    <property type="entry name" value="CheY-like"/>
    <property type="match status" value="1"/>
</dbReference>
<proteinExistence type="predicted"/>
<name>A0A4U8Q9S0_9FIRM</name>
<gene>
    <name evidence="9" type="ORF">DSM106044_01976</name>
</gene>
<dbReference type="RefSeq" id="WP_138002375.1">
    <property type="nucleotide sequence ID" value="NZ_QGQD01000043.1"/>
</dbReference>
<dbReference type="PROSITE" id="PS01124">
    <property type="entry name" value="HTH_ARAC_FAMILY_2"/>
    <property type="match status" value="1"/>
</dbReference>
<evidence type="ECO:0000256" key="1">
    <source>
        <dbReference type="ARBA" id="ARBA00018672"/>
    </source>
</evidence>
<organism evidence="9 10">
    <name type="scientific">Robinsoniella peoriensis</name>
    <dbReference type="NCBI Taxonomy" id="180332"/>
    <lineage>
        <taxon>Bacteria</taxon>
        <taxon>Bacillati</taxon>
        <taxon>Bacillota</taxon>
        <taxon>Clostridia</taxon>
        <taxon>Lachnospirales</taxon>
        <taxon>Lachnospiraceae</taxon>
        <taxon>Robinsoniella</taxon>
    </lineage>
</organism>
<keyword evidence="10" id="KW-1185">Reference proteome</keyword>
<evidence type="ECO:0000256" key="6">
    <source>
        <dbReference type="PROSITE-ProRule" id="PRU00169"/>
    </source>
</evidence>
<feature type="domain" description="Response regulatory" evidence="8">
    <location>
        <begin position="3"/>
        <end position="120"/>
    </location>
</feature>
<dbReference type="SMART" id="SM00342">
    <property type="entry name" value="HTH_ARAC"/>
    <property type="match status" value="1"/>
</dbReference>
<evidence type="ECO:0000259" key="8">
    <source>
        <dbReference type="PROSITE" id="PS50110"/>
    </source>
</evidence>
<dbReference type="InterPro" id="IPR018060">
    <property type="entry name" value="HTH_AraC"/>
</dbReference>
<dbReference type="PANTHER" id="PTHR43280:SF2">
    <property type="entry name" value="HTH-TYPE TRANSCRIPTIONAL REGULATOR EXSA"/>
    <property type="match status" value="1"/>
</dbReference>
<dbReference type="PROSITE" id="PS00041">
    <property type="entry name" value="HTH_ARAC_FAMILY_1"/>
    <property type="match status" value="1"/>
</dbReference>
<evidence type="ECO:0000313" key="10">
    <source>
        <dbReference type="Proteomes" id="UP000306509"/>
    </source>
</evidence>
<dbReference type="Gene3D" id="1.10.10.60">
    <property type="entry name" value="Homeodomain-like"/>
    <property type="match status" value="2"/>
</dbReference>
<dbReference type="STRING" id="180332.GCA_000797495_04911"/>
<comment type="caution">
    <text evidence="9">The sequence shown here is derived from an EMBL/GenBank/DDBJ whole genome shotgun (WGS) entry which is preliminary data.</text>
</comment>
<evidence type="ECO:0000256" key="4">
    <source>
        <dbReference type="ARBA" id="ARBA00023163"/>
    </source>
</evidence>
<dbReference type="GO" id="GO:0043565">
    <property type="term" value="F:sequence-specific DNA binding"/>
    <property type="evidence" value="ECO:0007669"/>
    <property type="project" value="InterPro"/>
</dbReference>
<dbReference type="CDD" id="cd17536">
    <property type="entry name" value="REC_YesN-like"/>
    <property type="match status" value="1"/>
</dbReference>
<keyword evidence="2" id="KW-0805">Transcription regulation</keyword>
<dbReference type="InterPro" id="IPR009057">
    <property type="entry name" value="Homeodomain-like_sf"/>
</dbReference>
<evidence type="ECO:0000256" key="5">
    <source>
        <dbReference type="ARBA" id="ARBA00024867"/>
    </source>
</evidence>
<dbReference type="GO" id="GO:0000160">
    <property type="term" value="P:phosphorelay signal transduction system"/>
    <property type="evidence" value="ECO:0007669"/>
    <property type="project" value="InterPro"/>
</dbReference>
<dbReference type="Proteomes" id="UP000306509">
    <property type="component" value="Unassembled WGS sequence"/>
</dbReference>
<dbReference type="PANTHER" id="PTHR43280">
    <property type="entry name" value="ARAC-FAMILY TRANSCRIPTIONAL REGULATOR"/>
    <property type="match status" value="1"/>
</dbReference>
<evidence type="ECO:0000313" key="9">
    <source>
        <dbReference type="EMBL" id="TLD01184.1"/>
    </source>
</evidence>
<dbReference type="PROSITE" id="PS50110">
    <property type="entry name" value="RESPONSE_REGULATORY"/>
    <property type="match status" value="1"/>
</dbReference>
<evidence type="ECO:0000256" key="2">
    <source>
        <dbReference type="ARBA" id="ARBA00023015"/>
    </source>
</evidence>
<sequence length="534" mass="61890">MIRTIICEDEYWVRKGIINLLPWKEFDLGFAGEFENATDAIEFLKTNPVDLVITDMNMNNGDGCTLLDYLMDSNTDCEKIIISGYTDFEYTKKAINSSVCEYLLKPVEETELRNVLRKAIDKIHAKRKDRLEQIEVQEKMQQTVPLLQEKLLNSLVSSDDFGKEKIIEELSKIGFELNDKYFTVQILYVAKLEPGASITPLSEEELMEWTSFIEEKITRKECILFKSRHRKEEFILLWEGTPQRPLHQTSIFSEFHKLGDAKGYTMKSGTGTFVKGYQSIPLSYRQAKAALDYELISQPLPQIIFYDDIKELNLRTYSYTLDEKLLSGIIKNRSRKMIPLFLEHIGSISKTASYYHLPTYKNAVIRAAMQLEKACFEKEMKCPELSDTVNIVTPMCSTARINQYLIKIFHDILDEIEKAKVPAGKNVIEEICEYVKVNYGEEISLIAFAQKYYMNHIYLSRLFKSETGENFSSFLTRIRMEKAKELLSSDSFLIKEIAEMAGYENPYYFTKAFKKYFACSPTLIEKLDTKENEG</sequence>
<dbReference type="AlphaFoldDB" id="A0A4U8Q9S0"/>
<dbReference type="InterPro" id="IPR011006">
    <property type="entry name" value="CheY-like_superfamily"/>
</dbReference>
<dbReference type="Gene3D" id="3.40.50.2300">
    <property type="match status" value="1"/>
</dbReference>
<evidence type="ECO:0000256" key="3">
    <source>
        <dbReference type="ARBA" id="ARBA00023125"/>
    </source>
</evidence>
<feature type="modified residue" description="4-aspartylphosphate" evidence="6">
    <location>
        <position position="55"/>
    </location>
</feature>
<feature type="domain" description="HTH araC/xylS-type" evidence="7">
    <location>
        <begin position="429"/>
        <end position="527"/>
    </location>
</feature>
<dbReference type="EMBL" id="QGQD01000043">
    <property type="protein sequence ID" value="TLD01184.1"/>
    <property type="molecule type" value="Genomic_DNA"/>
</dbReference>
<dbReference type="InterPro" id="IPR018062">
    <property type="entry name" value="HTH_AraC-typ_CS"/>
</dbReference>
<keyword evidence="6" id="KW-0597">Phosphoprotein</keyword>
<protein>
    <recommendedName>
        <fullName evidence="1">Stage 0 sporulation protein A homolog</fullName>
    </recommendedName>
</protein>
<reference evidence="9 10" key="1">
    <citation type="journal article" date="2019" name="Anaerobe">
        <title>Detection of Robinsoniella peoriensis in multiple bone samples of a trauma patient.</title>
        <authorList>
            <person name="Schrottner P."/>
            <person name="Hartwich K."/>
            <person name="Bunk B."/>
            <person name="Schober I."/>
            <person name="Helbig S."/>
            <person name="Rudolph W.W."/>
            <person name="Gunzer F."/>
        </authorList>
    </citation>
    <scope>NUCLEOTIDE SEQUENCE [LARGE SCALE GENOMIC DNA]</scope>
    <source>
        <strain evidence="9 10">DSM 106044</strain>
    </source>
</reference>
<dbReference type="Pfam" id="PF12833">
    <property type="entry name" value="HTH_18"/>
    <property type="match status" value="1"/>
</dbReference>
<comment type="function">
    <text evidence="5">May play the central regulatory role in sporulation. It may be an element of the effector pathway responsible for the activation of sporulation genes in response to nutritional stress. Spo0A may act in concert with spo0H (a sigma factor) to control the expression of some genes that are critical to the sporulation process.</text>
</comment>
<keyword evidence="3" id="KW-0238">DNA-binding</keyword>
<dbReference type="GO" id="GO:0003700">
    <property type="term" value="F:DNA-binding transcription factor activity"/>
    <property type="evidence" value="ECO:0007669"/>
    <property type="project" value="InterPro"/>
</dbReference>
<accession>A0A4U8Q9S0</accession>
<dbReference type="InterPro" id="IPR001789">
    <property type="entry name" value="Sig_transdc_resp-reg_receiver"/>
</dbReference>
<evidence type="ECO:0000259" key="7">
    <source>
        <dbReference type="PROSITE" id="PS01124"/>
    </source>
</evidence>
<dbReference type="Pfam" id="PF00072">
    <property type="entry name" value="Response_reg"/>
    <property type="match status" value="1"/>
</dbReference>
<dbReference type="SMART" id="SM00448">
    <property type="entry name" value="REC"/>
    <property type="match status" value="1"/>
</dbReference>
<dbReference type="SUPFAM" id="SSF46689">
    <property type="entry name" value="Homeodomain-like"/>
    <property type="match status" value="2"/>
</dbReference>